<feature type="compositionally biased region" description="Basic and acidic residues" evidence="1">
    <location>
        <begin position="266"/>
        <end position="278"/>
    </location>
</feature>
<evidence type="ECO:0000313" key="2">
    <source>
        <dbReference type="EMBL" id="KAK6187465.1"/>
    </source>
</evidence>
<protein>
    <submittedName>
        <fullName evidence="2">Uncharacterized protein</fullName>
    </submittedName>
</protein>
<feature type="compositionally biased region" description="Polar residues" evidence="1">
    <location>
        <begin position="916"/>
        <end position="944"/>
    </location>
</feature>
<organism evidence="2 3">
    <name type="scientific">Patella caerulea</name>
    <name type="common">Rayed Mediterranean limpet</name>
    <dbReference type="NCBI Taxonomy" id="87958"/>
    <lineage>
        <taxon>Eukaryota</taxon>
        <taxon>Metazoa</taxon>
        <taxon>Spiralia</taxon>
        <taxon>Lophotrochozoa</taxon>
        <taxon>Mollusca</taxon>
        <taxon>Gastropoda</taxon>
        <taxon>Patellogastropoda</taxon>
        <taxon>Patelloidea</taxon>
        <taxon>Patellidae</taxon>
        <taxon>Patella</taxon>
    </lineage>
</organism>
<evidence type="ECO:0000313" key="3">
    <source>
        <dbReference type="Proteomes" id="UP001347796"/>
    </source>
</evidence>
<gene>
    <name evidence="2" type="ORF">SNE40_005488</name>
</gene>
<name>A0AAN8K1T5_PATCE</name>
<proteinExistence type="predicted"/>
<feature type="compositionally biased region" description="Polar residues" evidence="1">
    <location>
        <begin position="245"/>
        <end position="260"/>
    </location>
</feature>
<feature type="region of interest" description="Disordered" evidence="1">
    <location>
        <begin position="213"/>
        <end position="284"/>
    </location>
</feature>
<accession>A0AAN8K1T5</accession>
<feature type="region of interest" description="Disordered" evidence="1">
    <location>
        <begin position="390"/>
        <end position="421"/>
    </location>
</feature>
<feature type="region of interest" description="Disordered" evidence="1">
    <location>
        <begin position="661"/>
        <end position="711"/>
    </location>
</feature>
<sequence>MDSGMNNLEALVEDEDEEIDNEEEPEEAGVIQSSEESGNEDEDGHVTTKEANKFDILCDGVVGSMALVQTSVQELLAFKDELIKHALPPSVLIKLTTVCGRVFRSVSDQSKPVNELVRMVQVYSTPWEEKSAALKKLHDDYENKQRQLNIAIKRLQLVDAHSKRIAKEKRIMNWEKVFAKVTSNKGHGRRWKFLIETIKQKAKMGFEHVQEYTRSLEESSASESEEEDEDTMVAQQSSRDIDSVEASSLDTSQKQQSETAVENDVDESRGEVESVHSSEEEEPVVAMPTVEVEQVEDLVESVESIEEVESGTISPKRVRFGSEQVPVVVKPPTTETAVWTGEPDYDVYLYVRIFQPQGLDNHELKCSLTYDNQMFKTGVLDLREEVVEDLPVSPTRPPAAGRHQADRSPLVEDPPPKNHGKYEEFTVSLDVDDINSTKDGASSKPKQIQFAIQHGQFEEIIAMATVDVTDLQQLDLQTVYLPAPRGDDVILRSDDDLDSIDSLSDSMDIPLNDAASEKSLAIKDEVLKYVDPISFPLFSMKPGRSDTGPAGSLPVIFYWGKRPRPQTFNRQSGTLGLSDLVYDLTGIDLRTTTKEDLHKEARDRASSAIQFTPEPREETVLKCEFDAIQIKHEHEIETLQNKYETRLQELMDNLQSMVEQQKQQKVKLASPRPASVASNKSTGSVKSSRSVKSRPQPSRATPTVPSPVKPATPVEVAMAPVTPPVAKSVPNLPSKPKTVRALPLPTRVNKNFKVGKPLPKWGENLPQDFFERLKLFEEESKLRKQELNEKTLEEIKSSLEQKLAGQHKLSQREEAMYDALKDVSLPALFMPYKTGNVYNPRAHQYFHPTGSTDLRLTQPPSVFQLPPLKSGDKMSVLNLFDLSKNFNKPAESWLMDRYIQQQHPVQHPGFPRSSERTLSGFNRSTQNTPITNQIVDSKCSNSVIERQPPDGARQDQEVEA</sequence>
<feature type="region of interest" description="Disordered" evidence="1">
    <location>
        <begin position="1"/>
        <end position="45"/>
    </location>
</feature>
<reference evidence="2 3" key="1">
    <citation type="submission" date="2024-01" db="EMBL/GenBank/DDBJ databases">
        <title>The genome of the rayed Mediterranean limpet Patella caerulea (Linnaeus, 1758).</title>
        <authorList>
            <person name="Anh-Thu Weber A."/>
            <person name="Halstead-Nussloch G."/>
        </authorList>
    </citation>
    <scope>NUCLEOTIDE SEQUENCE [LARGE SCALE GENOMIC DNA]</scope>
    <source>
        <strain evidence="2">AATW-2023a</strain>
        <tissue evidence="2">Whole specimen</tissue>
    </source>
</reference>
<feature type="region of interest" description="Disordered" evidence="1">
    <location>
        <begin position="904"/>
        <end position="960"/>
    </location>
</feature>
<feature type="compositionally biased region" description="Basic and acidic residues" evidence="1">
    <location>
        <begin position="403"/>
        <end position="421"/>
    </location>
</feature>
<dbReference type="Proteomes" id="UP001347796">
    <property type="component" value="Unassembled WGS sequence"/>
</dbReference>
<dbReference type="AlphaFoldDB" id="A0AAN8K1T5"/>
<feature type="compositionally biased region" description="Acidic residues" evidence="1">
    <location>
        <begin position="11"/>
        <end position="27"/>
    </location>
</feature>
<evidence type="ECO:0000256" key="1">
    <source>
        <dbReference type="SAM" id="MobiDB-lite"/>
    </source>
</evidence>
<keyword evidence="3" id="KW-1185">Reference proteome</keyword>
<dbReference type="EMBL" id="JAZGQO010000004">
    <property type="protein sequence ID" value="KAK6187465.1"/>
    <property type="molecule type" value="Genomic_DNA"/>
</dbReference>
<feature type="compositionally biased region" description="Low complexity" evidence="1">
    <location>
        <begin position="678"/>
        <end position="699"/>
    </location>
</feature>
<comment type="caution">
    <text evidence="2">The sequence shown here is derived from an EMBL/GenBank/DDBJ whole genome shotgun (WGS) entry which is preliminary data.</text>
</comment>